<dbReference type="InterPro" id="IPR000421">
    <property type="entry name" value="FA58C"/>
</dbReference>
<dbReference type="EMBL" id="JADCKB010000011">
    <property type="protein sequence ID" value="MBE5040076.1"/>
    <property type="molecule type" value="Genomic_DNA"/>
</dbReference>
<reference evidence="6" key="1">
    <citation type="submission" date="2020-10" db="EMBL/GenBank/DDBJ databases">
        <title>ChiBAC.</title>
        <authorList>
            <person name="Zenner C."/>
            <person name="Hitch T.C.A."/>
            <person name="Clavel T."/>
        </authorList>
    </citation>
    <scope>NUCLEOTIDE SEQUENCE</scope>
    <source>
        <strain evidence="6">DSM 107454</strain>
    </source>
</reference>
<dbReference type="Pfam" id="PF00754">
    <property type="entry name" value="F5_F8_type_C"/>
    <property type="match status" value="1"/>
</dbReference>
<keyword evidence="2" id="KW-0378">Hydrolase</keyword>
<dbReference type="GO" id="GO:0016798">
    <property type="term" value="F:hydrolase activity, acting on glycosyl bonds"/>
    <property type="evidence" value="ECO:0007669"/>
    <property type="project" value="UniProtKB-KW"/>
</dbReference>
<dbReference type="Gene3D" id="2.60.120.260">
    <property type="entry name" value="Galactose-binding domain-like"/>
    <property type="match status" value="3"/>
</dbReference>
<evidence type="ECO:0000256" key="3">
    <source>
        <dbReference type="SAM" id="SignalP"/>
    </source>
</evidence>
<organism evidence="6 7">
    <name type="scientific">Ructibacterium gallinarum</name>
    <dbReference type="NCBI Taxonomy" id="2779355"/>
    <lineage>
        <taxon>Bacteria</taxon>
        <taxon>Bacillati</taxon>
        <taxon>Bacillota</taxon>
        <taxon>Clostridia</taxon>
        <taxon>Eubacteriales</taxon>
        <taxon>Oscillospiraceae</taxon>
        <taxon>Ructibacterium</taxon>
    </lineage>
</organism>
<dbReference type="PROSITE" id="PS50022">
    <property type="entry name" value="FA58C_3"/>
    <property type="match status" value="1"/>
</dbReference>
<feature type="chain" id="PRO_5038521053" evidence="3">
    <location>
        <begin position="28"/>
        <end position="991"/>
    </location>
</feature>
<protein>
    <submittedName>
        <fullName evidence="6">S-layer homology domain-containing protein</fullName>
    </submittedName>
</protein>
<keyword evidence="2" id="KW-0326">Glycosidase</keyword>
<dbReference type="Proteomes" id="UP000806542">
    <property type="component" value="Unassembled WGS sequence"/>
</dbReference>
<evidence type="ECO:0000256" key="1">
    <source>
        <dbReference type="ARBA" id="ARBA00022737"/>
    </source>
</evidence>
<feature type="signal peptide" evidence="3">
    <location>
        <begin position="1"/>
        <end position="27"/>
    </location>
</feature>
<dbReference type="Pfam" id="PF00395">
    <property type="entry name" value="SLH"/>
    <property type="match status" value="3"/>
</dbReference>
<keyword evidence="7" id="KW-1185">Reference proteome</keyword>
<evidence type="ECO:0000259" key="4">
    <source>
        <dbReference type="PROSITE" id="PS50022"/>
    </source>
</evidence>
<dbReference type="RefSeq" id="WP_226392628.1">
    <property type="nucleotide sequence ID" value="NZ_JADCKB010000011.1"/>
</dbReference>
<comment type="caution">
    <text evidence="6">The sequence shown here is derived from an EMBL/GenBank/DDBJ whole genome shotgun (WGS) entry which is preliminary data.</text>
</comment>
<proteinExistence type="predicted"/>
<feature type="domain" description="SLH" evidence="5">
    <location>
        <begin position="873"/>
        <end position="936"/>
    </location>
</feature>
<keyword evidence="1" id="KW-0677">Repeat</keyword>
<evidence type="ECO:0000313" key="6">
    <source>
        <dbReference type="EMBL" id="MBE5040076.1"/>
    </source>
</evidence>
<evidence type="ECO:0000256" key="2">
    <source>
        <dbReference type="ARBA" id="ARBA00023295"/>
    </source>
</evidence>
<name>A0A9D5R863_9FIRM</name>
<feature type="domain" description="SLH" evidence="5">
    <location>
        <begin position="812"/>
        <end position="872"/>
    </location>
</feature>
<dbReference type="SUPFAM" id="SSF49785">
    <property type="entry name" value="Galactose-binding domain-like"/>
    <property type="match status" value="3"/>
</dbReference>
<sequence>MNKWNKFVFILCFVFSALIGTTAAVSAQNKLIDKSKIIPFATSVRKTLAVWENVQSLVNDNYGFGAGDGYYNCDDSPYLLFYLGDRYCIDEIDIFAGIDHTGLFRISVSDDADHWISVADTEIKNGKNNIVFAETICTGSWIKFDFVPGSGGKRMYFTEFDFYGTPVLDASLPRLIEFENITSEASSQAQSLSVDMEDGSTRYYGCESLYSHDGYLYSTWWTSEDNGAGTDDWILYDLGEINILDSMICYYSSANVFDADIYISNDKRTWTQLKTVSFDSEIEDVIYSGKKIKINLEKSKARYVKICKVSASEEADTWKMGEVCFLSTGTASTKGEFYRIKETGEEKTDCLLSGTIRTVKKVSSEKEEEGILFSGLYHTPTGALQNYNMKEIVLTPTPQDYSIDLSVDSGLTGLPDTLDVERVNFAKTAQPFVLSNSGAPLQPGAGTVPGNAIDDNMSTGVHSTGEWAWTFQLEFPQVQNVGSVVISFEENGYPINYRIMTSEDGETWDTPITVTGNTSGGTYYYGFDTRPAKYIRIRDDLAQVGVRQMTITNIDVYEISYSSDYEIRTFVLKKDGRMPLEGYLDILGNEEEHIMIPTASELILDGEIEVGMDGELNLDFPKEYDEEEPLLVYLEKNSQLLYMDLKNSGAYQFPLSFSVPNFSLGDTVTVGVSGAFCYEKSIVYDENFIWDFFQKELKNCSESELPELLEKYQTQIDSDYALEIQNFSQAEKAKIYSVVLNESAQSFMELKTAIDNKIKEILASRVTTIPSGGSGGGSGSFGGSGNRGGGSVLISQEDLTEMQNSSFDIIDKDKPFNDLKGFEWAEDSICRLYELKIINGVADKKFAPSEEVTRAQFVKMLILALDKDFRDDMQCDFEDVLPGSWEYPYIAAACQMGVVNGVSEKCFAPNAILTRQDAAVMLHRFLRYFHIEIPDGDSVVFSDELEISEYAAEAVKEIAKKGIMNGVGNNKFAPLESCNRAMAAKIVYAVL</sequence>
<feature type="domain" description="F5/8 type C" evidence="4">
    <location>
        <begin position="177"/>
        <end position="306"/>
    </location>
</feature>
<dbReference type="InterPro" id="IPR008979">
    <property type="entry name" value="Galactose-bd-like_sf"/>
</dbReference>
<dbReference type="PANTHER" id="PTHR43308:SF5">
    <property type="entry name" value="S-LAYER PROTEIN _ PEPTIDOGLYCAN ENDO-BETA-N-ACETYLGLUCOSAMINIDASE"/>
    <property type="match status" value="1"/>
</dbReference>
<dbReference type="PROSITE" id="PS51272">
    <property type="entry name" value="SLH"/>
    <property type="match status" value="3"/>
</dbReference>
<dbReference type="InterPro" id="IPR001119">
    <property type="entry name" value="SLH_dom"/>
</dbReference>
<evidence type="ECO:0000259" key="5">
    <source>
        <dbReference type="PROSITE" id="PS51272"/>
    </source>
</evidence>
<keyword evidence="3" id="KW-0732">Signal</keyword>
<feature type="domain" description="SLH" evidence="5">
    <location>
        <begin position="938"/>
        <end position="991"/>
    </location>
</feature>
<evidence type="ECO:0000313" key="7">
    <source>
        <dbReference type="Proteomes" id="UP000806542"/>
    </source>
</evidence>
<dbReference type="AlphaFoldDB" id="A0A9D5R863"/>
<dbReference type="InterPro" id="IPR051465">
    <property type="entry name" value="Cell_Envelope_Struct_Comp"/>
</dbReference>
<dbReference type="Pfam" id="PF22633">
    <property type="entry name" value="F5_F8_type_C_2"/>
    <property type="match status" value="1"/>
</dbReference>
<accession>A0A9D5R863</accession>
<gene>
    <name evidence="6" type="ORF">INF28_06335</name>
</gene>
<dbReference type="PANTHER" id="PTHR43308">
    <property type="entry name" value="OUTER MEMBRANE PROTEIN ALPHA-RELATED"/>
    <property type="match status" value="1"/>
</dbReference>